<dbReference type="SMART" id="SM00244">
    <property type="entry name" value="PHB"/>
    <property type="match status" value="1"/>
</dbReference>
<keyword evidence="11" id="KW-1185">Reference proteome</keyword>
<evidence type="ECO:0000256" key="3">
    <source>
        <dbReference type="ARBA" id="ARBA00022692"/>
    </source>
</evidence>
<dbReference type="AlphaFoldDB" id="A0A0F3INM2"/>
<dbReference type="GO" id="GO:0016020">
    <property type="term" value="C:membrane"/>
    <property type="evidence" value="ECO:0007669"/>
    <property type="project" value="UniProtKB-SubCell"/>
</dbReference>
<keyword evidence="5" id="KW-0472">Membrane</keyword>
<reference evidence="10 11" key="1">
    <citation type="submission" date="2015-03" db="EMBL/GenBank/DDBJ databases">
        <title>Draft genome sequence of Elstera litoralis.</title>
        <authorList>
            <person name="Rahalkar M.C."/>
            <person name="Dhakephalkar P.K."/>
            <person name="Pore S.D."/>
            <person name="Arora P."/>
            <person name="Kapse N.G."/>
            <person name="Pandit P.S."/>
        </authorList>
    </citation>
    <scope>NUCLEOTIDE SEQUENCE [LARGE SCALE GENOMIC DNA]</scope>
    <source>
        <strain evidence="10 11">Dia-1</strain>
    </source>
</reference>
<evidence type="ECO:0000256" key="5">
    <source>
        <dbReference type="ARBA" id="ARBA00023136"/>
    </source>
</evidence>
<dbReference type="Proteomes" id="UP000033774">
    <property type="component" value="Unassembled WGS sequence"/>
</dbReference>
<protein>
    <recommendedName>
        <fullName evidence="6">Protein HflK</fullName>
    </recommendedName>
</protein>
<dbReference type="CDD" id="cd03404">
    <property type="entry name" value="SPFH_HflK"/>
    <property type="match status" value="1"/>
</dbReference>
<dbReference type="OrthoDB" id="9779595at2"/>
<evidence type="ECO:0000256" key="4">
    <source>
        <dbReference type="ARBA" id="ARBA00022989"/>
    </source>
</evidence>
<dbReference type="EMBL" id="LAJY01000620">
    <property type="protein sequence ID" value="KJV08356.1"/>
    <property type="molecule type" value="Genomic_DNA"/>
</dbReference>
<keyword evidence="3" id="KW-0812">Transmembrane</keyword>
<accession>A0A0F3INM2</accession>
<dbReference type="PATRIC" id="fig|552518.3.peg.3825"/>
<dbReference type="PANTHER" id="PTHR43327">
    <property type="entry name" value="STOMATIN-LIKE PROTEIN 2, MITOCHONDRIAL"/>
    <property type="match status" value="1"/>
</dbReference>
<dbReference type="SUPFAM" id="SSF117892">
    <property type="entry name" value="Band 7/SPFH domain"/>
    <property type="match status" value="1"/>
</dbReference>
<feature type="compositionally biased region" description="Basic and acidic residues" evidence="8">
    <location>
        <begin position="19"/>
        <end position="30"/>
    </location>
</feature>
<dbReference type="InterPro" id="IPR050710">
    <property type="entry name" value="Band7/mec-2_domain"/>
</dbReference>
<dbReference type="Gene3D" id="3.30.479.30">
    <property type="entry name" value="Band 7 domain"/>
    <property type="match status" value="1"/>
</dbReference>
<gene>
    <name evidence="10" type="ORF">VZ95_18320</name>
</gene>
<sequence length="413" mass="44950">MSWNNNSGGPWGGGPGKGDPNKGESGKSGKGDPTPGGDDNEPINPWGANNGGNNPGRGPGSRGPTPPWGNNGPDLESLLRKGRQMGSMLPGGFGSARGIGLAVLAGLAVWLASGFYRVEPDQQGVVLTFGRWTDTTSPGLNWHWPSPIQSVERPSVTRDNLLSVGKRVALDPRTGRASGEAAETLMLTGDENIVDIEFNVLWRIKDAGAYLFTAREPEKLIRVASESVMRQIIAQTPIQQALTEGRGKVEADTQVLLQQLVDSYGIGVEIRQLQLALVDPPQPVVDAFNEVQRARSDRERLRNEAEAYRNDMIPRARGDAERLIQEAQAFREEVVKRAEGDAKRFLSVYESYKVSKDVTTQRLYLETMEEVLKNNQKIIIDSKSGGQGVLPYLPLPEVKRLTPPVVDTTGVKP</sequence>
<comment type="subunit">
    <text evidence="6">HflC and HflK may interact to form a multimeric complex.</text>
</comment>
<feature type="coiled-coil region" evidence="7">
    <location>
        <begin position="284"/>
        <end position="333"/>
    </location>
</feature>
<evidence type="ECO:0000256" key="7">
    <source>
        <dbReference type="SAM" id="Coils"/>
    </source>
</evidence>
<evidence type="ECO:0000256" key="1">
    <source>
        <dbReference type="ARBA" id="ARBA00004167"/>
    </source>
</evidence>
<comment type="subcellular location">
    <subcellularLocation>
        <location evidence="1">Membrane</location>
        <topology evidence="1">Single-pass membrane protein</topology>
    </subcellularLocation>
</comment>
<evidence type="ECO:0000313" key="11">
    <source>
        <dbReference type="Proteomes" id="UP000033774"/>
    </source>
</evidence>
<dbReference type="InterPro" id="IPR036013">
    <property type="entry name" value="Band_7/SPFH_dom_sf"/>
</dbReference>
<evidence type="ECO:0000313" key="10">
    <source>
        <dbReference type="EMBL" id="KJV08356.1"/>
    </source>
</evidence>
<keyword evidence="4" id="KW-1133">Transmembrane helix</keyword>
<dbReference type="InterPro" id="IPR010201">
    <property type="entry name" value="HflK"/>
</dbReference>
<keyword evidence="7" id="KW-0175">Coiled coil</keyword>
<dbReference type="InterPro" id="IPR001107">
    <property type="entry name" value="Band_7"/>
</dbReference>
<comment type="caution">
    <text evidence="10">The sequence shown here is derived from an EMBL/GenBank/DDBJ whole genome shotgun (WGS) entry which is preliminary data.</text>
</comment>
<evidence type="ECO:0000259" key="9">
    <source>
        <dbReference type="SMART" id="SM00244"/>
    </source>
</evidence>
<comment type="function">
    <text evidence="6">HflC and HflK could encode or regulate a protease.</text>
</comment>
<evidence type="ECO:0000256" key="8">
    <source>
        <dbReference type="SAM" id="MobiDB-lite"/>
    </source>
</evidence>
<organism evidence="10 11">
    <name type="scientific">Elstera litoralis</name>
    <dbReference type="NCBI Taxonomy" id="552518"/>
    <lineage>
        <taxon>Bacteria</taxon>
        <taxon>Pseudomonadati</taxon>
        <taxon>Pseudomonadota</taxon>
        <taxon>Alphaproteobacteria</taxon>
        <taxon>Rhodospirillales</taxon>
        <taxon>Rhodospirillaceae</taxon>
        <taxon>Elstera</taxon>
    </lineage>
</organism>
<feature type="region of interest" description="Disordered" evidence="8">
    <location>
        <begin position="1"/>
        <end position="78"/>
    </location>
</feature>
<feature type="compositionally biased region" description="Gly residues" evidence="8">
    <location>
        <begin position="49"/>
        <end position="61"/>
    </location>
</feature>
<dbReference type="RefSeq" id="WP_045777143.1">
    <property type="nucleotide sequence ID" value="NZ_LAJY01000620.1"/>
</dbReference>
<feature type="domain" description="Band 7" evidence="9">
    <location>
        <begin position="113"/>
        <end position="292"/>
    </location>
</feature>
<comment type="similarity">
    <text evidence="2 6">Belongs to the band 7/mec-2 family. HflK subfamily.</text>
</comment>
<name>A0A0F3INM2_9PROT</name>
<dbReference type="PANTHER" id="PTHR43327:SF2">
    <property type="entry name" value="MODULATOR OF FTSH PROTEASE HFLK"/>
    <property type="match status" value="1"/>
</dbReference>
<dbReference type="NCBIfam" id="TIGR01933">
    <property type="entry name" value="hflK"/>
    <property type="match status" value="1"/>
</dbReference>
<proteinExistence type="inferred from homology"/>
<evidence type="ECO:0000256" key="6">
    <source>
        <dbReference type="RuleBase" id="RU364113"/>
    </source>
</evidence>
<dbReference type="Pfam" id="PF01145">
    <property type="entry name" value="Band_7"/>
    <property type="match status" value="1"/>
</dbReference>
<evidence type="ECO:0000256" key="2">
    <source>
        <dbReference type="ARBA" id="ARBA00006971"/>
    </source>
</evidence>